<reference evidence="2" key="1">
    <citation type="journal article" date="2014" name="Int. J. Syst. Evol. Microbiol.">
        <title>Complete genome sequence of Corynebacterium casei LMG S-19264T (=DSM 44701T), isolated from a smear-ripened cheese.</title>
        <authorList>
            <consortium name="US DOE Joint Genome Institute (JGI-PGF)"/>
            <person name="Walter F."/>
            <person name="Albersmeier A."/>
            <person name="Kalinowski J."/>
            <person name="Ruckert C."/>
        </authorList>
    </citation>
    <scope>NUCLEOTIDE SEQUENCE</scope>
    <source>
        <strain evidence="2">CGMCC 1.16012</strain>
    </source>
</reference>
<gene>
    <name evidence="2" type="ORF">GCM10011517_32450</name>
</gene>
<dbReference type="PANTHER" id="PTHR38457">
    <property type="entry name" value="REGULATOR ABRB-RELATED"/>
    <property type="match status" value="1"/>
</dbReference>
<dbReference type="InterPro" id="IPR007820">
    <property type="entry name" value="AbrB_fam"/>
</dbReference>
<keyword evidence="2" id="KW-0503">Monooxygenase</keyword>
<feature type="transmembrane region" description="Helical" evidence="1">
    <location>
        <begin position="270"/>
        <end position="295"/>
    </location>
</feature>
<dbReference type="GO" id="GO:0004497">
    <property type="term" value="F:monooxygenase activity"/>
    <property type="evidence" value="ECO:0007669"/>
    <property type="project" value="UniProtKB-KW"/>
</dbReference>
<feature type="transmembrane region" description="Helical" evidence="1">
    <location>
        <begin position="191"/>
        <end position="208"/>
    </location>
</feature>
<name>A0A917ANH6_9RHOB</name>
<dbReference type="RefSeq" id="WP_095595291.1">
    <property type="nucleotide sequence ID" value="NZ_BMKN01000003.1"/>
</dbReference>
<evidence type="ECO:0000313" key="2">
    <source>
        <dbReference type="EMBL" id="GGE62271.1"/>
    </source>
</evidence>
<feature type="transmembrane region" description="Helical" evidence="1">
    <location>
        <begin position="63"/>
        <end position="80"/>
    </location>
</feature>
<dbReference type="PIRSF" id="PIRSF038991">
    <property type="entry name" value="Protein_AbrB"/>
    <property type="match status" value="1"/>
</dbReference>
<proteinExistence type="predicted"/>
<feature type="transmembrane region" description="Helical" evidence="1">
    <location>
        <begin position="154"/>
        <end position="171"/>
    </location>
</feature>
<keyword evidence="1" id="KW-1133">Transmembrane helix</keyword>
<feature type="transmembrane region" description="Helical" evidence="1">
    <location>
        <begin position="86"/>
        <end position="104"/>
    </location>
</feature>
<dbReference type="GO" id="GO:0010468">
    <property type="term" value="P:regulation of gene expression"/>
    <property type="evidence" value="ECO:0007669"/>
    <property type="project" value="InterPro"/>
</dbReference>
<feature type="transmembrane region" description="Helical" evidence="1">
    <location>
        <begin position="34"/>
        <end position="51"/>
    </location>
</feature>
<dbReference type="GO" id="GO:0016020">
    <property type="term" value="C:membrane"/>
    <property type="evidence" value="ECO:0007669"/>
    <property type="project" value="InterPro"/>
</dbReference>
<comment type="caution">
    <text evidence="2">The sequence shown here is derived from an EMBL/GenBank/DDBJ whole genome shotgun (WGS) entry which is preliminary data.</text>
</comment>
<sequence>MKNIKEKSAQLALVLGAGIAGAFFAVLIGMPIPFLIGSLLAAAIVSLAYVGKTGQKLFYPETLRRGFIAVIGTMIGSTFSPEVLQMAPILLVTLTAMAVFVVLVQGANFVIFRRLGGYDTATATYAAMPGGLIEAITLGEKAGANVEQLSMQHFVRIVVVIVSVPMLFLAVTGESVGSAAGETLERSPADLLDWVLVAVLATVGFWVGQRLRLPAAPLTGPLIITGVLQATGVIDLQGPTNLLNIAQLIVGAGLGARFSNATPSQMVRSLGLGCVSITVTLLIASALALLLVQLAPVSFQTMLISFAPGGVTEMSLIALTLNVSPVLVSAHHLARILMTVAMISLWAKLNDRP</sequence>
<dbReference type="Proteomes" id="UP000606730">
    <property type="component" value="Unassembled WGS sequence"/>
</dbReference>
<protein>
    <submittedName>
        <fullName evidence="2">Monooxygenase</fullName>
    </submittedName>
</protein>
<evidence type="ECO:0000313" key="3">
    <source>
        <dbReference type="Proteomes" id="UP000606730"/>
    </source>
</evidence>
<dbReference type="AlphaFoldDB" id="A0A917ANH6"/>
<dbReference type="NCBIfam" id="TIGR03082">
    <property type="entry name" value="Gneg_AbrB_dup"/>
    <property type="match status" value="1"/>
</dbReference>
<dbReference type="EMBL" id="BMKN01000003">
    <property type="protein sequence ID" value="GGE62271.1"/>
    <property type="molecule type" value="Genomic_DNA"/>
</dbReference>
<feature type="transmembrane region" description="Helical" evidence="1">
    <location>
        <begin position="12"/>
        <end position="28"/>
    </location>
</feature>
<keyword evidence="1" id="KW-0472">Membrane</keyword>
<dbReference type="InterPro" id="IPR017516">
    <property type="entry name" value="AbrB_dup"/>
</dbReference>
<dbReference type="OrthoDB" id="7157734at2"/>
<keyword evidence="1" id="KW-0812">Transmembrane</keyword>
<reference evidence="2" key="2">
    <citation type="submission" date="2020-09" db="EMBL/GenBank/DDBJ databases">
        <authorList>
            <person name="Sun Q."/>
            <person name="Zhou Y."/>
        </authorList>
    </citation>
    <scope>NUCLEOTIDE SEQUENCE</scope>
    <source>
        <strain evidence="2">CGMCC 1.16012</strain>
    </source>
</reference>
<keyword evidence="2" id="KW-0560">Oxidoreductase</keyword>
<dbReference type="PANTHER" id="PTHR38457:SF1">
    <property type="entry name" value="REGULATOR ABRB-RELATED"/>
    <property type="match status" value="1"/>
</dbReference>
<evidence type="ECO:0000256" key="1">
    <source>
        <dbReference type="SAM" id="Phobius"/>
    </source>
</evidence>
<organism evidence="2 3">
    <name type="scientific">Actibacterium pelagium</name>
    <dbReference type="NCBI Taxonomy" id="2029103"/>
    <lineage>
        <taxon>Bacteria</taxon>
        <taxon>Pseudomonadati</taxon>
        <taxon>Pseudomonadota</taxon>
        <taxon>Alphaproteobacteria</taxon>
        <taxon>Rhodobacterales</taxon>
        <taxon>Roseobacteraceae</taxon>
        <taxon>Actibacterium</taxon>
    </lineage>
</organism>
<keyword evidence="3" id="KW-1185">Reference proteome</keyword>
<dbReference type="Pfam" id="PF05145">
    <property type="entry name" value="AbrB"/>
    <property type="match status" value="1"/>
</dbReference>
<accession>A0A917ANH6</accession>
<feature type="transmembrane region" description="Helical" evidence="1">
    <location>
        <begin position="301"/>
        <end position="321"/>
    </location>
</feature>